<evidence type="ECO:0000256" key="3">
    <source>
        <dbReference type="ARBA" id="ARBA00023163"/>
    </source>
</evidence>
<evidence type="ECO:0000256" key="5">
    <source>
        <dbReference type="ARBA" id="ARBA00025730"/>
    </source>
</evidence>
<dbReference type="GO" id="GO:1990841">
    <property type="term" value="F:promoter-specific chromatin binding"/>
    <property type="evidence" value="ECO:0007669"/>
    <property type="project" value="TreeGrafter"/>
</dbReference>
<dbReference type="PRINTS" id="PR01443">
    <property type="entry name" value="TFIID30KDSUB"/>
</dbReference>
<evidence type="ECO:0000256" key="1">
    <source>
        <dbReference type="ARBA" id="ARBA00004123"/>
    </source>
</evidence>
<dbReference type="GO" id="GO:0005669">
    <property type="term" value="C:transcription factor TFIID complex"/>
    <property type="evidence" value="ECO:0007669"/>
    <property type="project" value="TreeGrafter"/>
</dbReference>
<dbReference type="GO" id="GO:0006367">
    <property type="term" value="P:transcription initiation at RNA polymerase II promoter"/>
    <property type="evidence" value="ECO:0007669"/>
    <property type="project" value="TreeGrafter"/>
</dbReference>
<comment type="subcellular location">
    <subcellularLocation>
        <location evidence="1">Nucleus</location>
    </subcellularLocation>
</comment>
<evidence type="ECO:0000313" key="7">
    <source>
        <dbReference type="RefSeq" id="XP_032824076.1"/>
    </source>
</evidence>
<dbReference type="GO" id="GO:0000124">
    <property type="term" value="C:SAGA complex"/>
    <property type="evidence" value="ECO:0007669"/>
    <property type="project" value="TreeGrafter"/>
</dbReference>
<keyword evidence="6" id="KW-1185">Reference proteome</keyword>
<dbReference type="KEGG" id="pmrn:116950442"/>
<dbReference type="Pfam" id="PF03540">
    <property type="entry name" value="TAF10"/>
    <property type="match status" value="1"/>
</dbReference>
<proteinExistence type="inferred from homology"/>
<dbReference type="GO" id="GO:0016251">
    <property type="term" value="F:RNA polymerase II general transcription initiation factor activity"/>
    <property type="evidence" value="ECO:0007669"/>
    <property type="project" value="TreeGrafter"/>
</dbReference>
<dbReference type="InterPro" id="IPR003923">
    <property type="entry name" value="TAF10"/>
</dbReference>
<protein>
    <submittedName>
        <fullName evidence="7">Transcription initiation factor TFIID subunit 10</fullName>
    </submittedName>
</protein>
<reference evidence="7" key="1">
    <citation type="submission" date="2025-08" db="UniProtKB">
        <authorList>
            <consortium name="RefSeq"/>
        </authorList>
    </citation>
    <scope>IDENTIFICATION</scope>
    <source>
        <tissue evidence="7">Sperm</tissue>
    </source>
</reference>
<dbReference type="PANTHER" id="PTHR21242:SF0">
    <property type="entry name" value="TRANSCRIPTION INITIATION FACTOR TFIID SUBUNIT 10"/>
    <property type="match status" value="1"/>
</dbReference>
<dbReference type="PANTHER" id="PTHR21242">
    <property type="entry name" value="TRANSCRIPTION INITIATION FACTOR TFIID SUBUNIT 10"/>
    <property type="match status" value="1"/>
</dbReference>
<dbReference type="CTD" id="6881"/>
<accession>A0AAJ7X7F4</accession>
<evidence type="ECO:0000256" key="4">
    <source>
        <dbReference type="ARBA" id="ARBA00023242"/>
    </source>
</evidence>
<dbReference type="CDD" id="cd07982">
    <property type="entry name" value="HFD_TAF10"/>
    <property type="match status" value="1"/>
</dbReference>
<gene>
    <name evidence="7" type="primary">TAF10</name>
</gene>
<sequence length="150" mass="16314">MNPARSDASPCSSNAESESKAMIIDGLHGGGSSAHVNGDRSHVDFPALNDLLQNLEDYTPTVPDAVTGYYLNRAGFETTDPRIIRLISLAAQKFISDIANDALQHCRMKGTTSTTSRSKSKEKKCTLTMDDLIPALGDYNINVKKPCYFT</sequence>
<keyword evidence="4" id="KW-0539">Nucleus</keyword>
<comment type="similarity">
    <text evidence="5">Belongs to the TAF10 family.</text>
</comment>
<organism evidence="6 7">
    <name type="scientific">Petromyzon marinus</name>
    <name type="common">Sea lamprey</name>
    <dbReference type="NCBI Taxonomy" id="7757"/>
    <lineage>
        <taxon>Eukaryota</taxon>
        <taxon>Metazoa</taxon>
        <taxon>Chordata</taxon>
        <taxon>Craniata</taxon>
        <taxon>Vertebrata</taxon>
        <taxon>Cyclostomata</taxon>
        <taxon>Hyperoartia</taxon>
        <taxon>Petromyzontiformes</taxon>
        <taxon>Petromyzontidae</taxon>
        <taxon>Petromyzon</taxon>
    </lineage>
</organism>
<dbReference type="AlphaFoldDB" id="A0AAJ7X7F4"/>
<keyword evidence="2" id="KW-0805">Transcription regulation</keyword>
<name>A0AAJ7X7F4_PETMA</name>
<dbReference type="GeneID" id="116950442"/>
<evidence type="ECO:0000313" key="6">
    <source>
        <dbReference type="Proteomes" id="UP001318040"/>
    </source>
</evidence>
<dbReference type="Proteomes" id="UP001318040">
    <property type="component" value="Chromosome 39"/>
</dbReference>
<evidence type="ECO:0000256" key="2">
    <source>
        <dbReference type="ARBA" id="ARBA00023015"/>
    </source>
</evidence>
<dbReference type="RefSeq" id="XP_032824076.1">
    <property type="nucleotide sequence ID" value="XM_032968185.1"/>
</dbReference>
<keyword evidence="3" id="KW-0804">Transcription</keyword>